<dbReference type="Pfam" id="PF11160">
    <property type="entry name" value="Hva1_TUDOR"/>
    <property type="match status" value="1"/>
</dbReference>
<accession>A0A3N2R8F7</accession>
<protein>
    <submittedName>
        <fullName evidence="3">DUF2945 domain-containing protein</fullName>
    </submittedName>
</protein>
<dbReference type="InterPro" id="IPR021331">
    <property type="entry name" value="Hva1_TUDOR"/>
</dbReference>
<dbReference type="RefSeq" id="WP_123641295.1">
    <property type="nucleotide sequence ID" value="NZ_ML119082.1"/>
</dbReference>
<evidence type="ECO:0000259" key="2">
    <source>
        <dbReference type="Pfam" id="PF11160"/>
    </source>
</evidence>
<gene>
    <name evidence="3" type="ORF">EAT49_05560</name>
</gene>
<feature type="region of interest" description="Disordered" evidence="1">
    <location>
        <begin position="1"/>
        <end position="20"/>
    </location>
</feature>
<dbReference type="Proteomes" id="UP000268016">
    <property type="component" value="Unassembled WGS sequence"/>
</dbReference>
<organism evidence="3 4">
    <name type="scientific">Histidinibacterium lentulum</name>
    <dbReference type="NCBI Taxonomy" id="2480588"/>
    <lineage>
        <taxon>Bacteria</taxon>
        <taxon>Pseudomonadati</taxon>
        <taxon>Pseudomonadota</taxon>
        <taxon>Alphaproteobacteria</taxon>
        <taxon>Rhodobacterales</taxon>
        <taxon>Paracoccaceae</taxon>
        <taxon>Histidinibacterium</taxon>
    </lineage>
</organism>
<dbReference type="EMBL" id="RDRB01000002">
    <property type="protein sequence ID" value="ROU03760.1"/>
    <property type="molecule type" value="Genomic_DNA"/>
</dbReference>
<comment type="caution">
    <text evidence="3">The sequence shown here is derived from an EMBL/GenBank/DDBJ whole genome shotgun (WGS) entry which is preliminary data.</text>
</comment>
<feature type="domain" description="Hypervirulence associated protein TUDOR" evidence="2">
    <location>
        <begin position="4"/>
        <end position="65"/>
    </location>
</feature>
<evidence type="ECO:0000256" key="1">
    <source>
        <dbReference type="SAM" id="MobiDB-lite"/>
    </source>
</evidence>
<dbReference type="OrthoDB" id="283968at2"/>
<evidence type="ECO:0000313" key="3">
    <source>
        <dbReference type="EMBL" id="ROU03760.1"/>
    </source>
</evidence>
<keyword evidence="4" id="KW-1185">Reference proteome</keyword>
<sequence>MKQGDTVTWSWGNGTAEGEVEDIRHERTTIRSDGSEITRNGTGDNPAVVIRQQDGTKVLKLASELDGT</sequence>
<feature type="compositionally biased region" description="Polar residues" evidence="1">
    <location>
        <begin position="1"/>
        <end position="13"/>
    </location>
</feature>
<dbReference type="AlphaFoldDB" id="A0A3N2R8F7"/>
<evidence type="ECO:0000313" key="4">
    <source>
        <dbReference type="Proteomes" id="UP000268016"/>
    </source>
</evidence>
<proteinExistence type="predicted"/>
<name>A0A3N2R8F7_9RHOB</name>
<reference evidence="3 4" key="1">
    <citation type="submission" date="2018-10" db="EMBL/GenBank/DDBJ databases">
        <title>Histidinibacterium lentulum gen. nov., sp. nov., a marine bacterium from the culture broth of Picochlorum sp. 122.</title>
        <authorList>
            <person name="Wang G."/>
        </authorList>
    </citation>
    <scope>NUCLEOTIDE SEQUENCE [LARGE SCALE GENOMIC DNA]</scope>
    <source>
        <strain evidence="3 4">B17</strain>
    </source>
</reference>
<dbReference type="Gene3D" id="2.30.30.1060">
    <property type="match status" value="1"/>
</dbReference>